<feature type="chain" id="PRO_5030867686" evidence="1">
    <location>
        <begin position="25"/>
        <end position="58"/>
    </location>
</feature>
<protein>
    <submittedName>
        <fullName evidence="2">Uncharacterized protein</fullName>
    </submittedName>
</protein>
<evidence type="ECO:0000313" key="2">
    <source>
        <dbReference type="EMBL" id="QQP39022.1"/>
    </source>
</evidence>
<accession>A0A7T8GWJ8</accession>
<gene>
    <name evidence="2" type="ORF">FKW44_019773</name>
</gene>
<dbReference type="EMBL" id="CP045903">
    <property type="protein sequence ID" value="QQP39022.1"/>
    <property type="molecule type" value="Genomic_DNA"/>
</dbReference>
<sequence length="58" mass="6300">MKNLDLTSLLLLSLSCLLFTSALAENKKPTNDGYQVGGKAEVPEFSYKSGTVDTKAYK</sequence>
<feature type="signal peptide" evidence="1">
    <location>
        <begin position="1"/>
        <end position="24"/>
    </location>
</feature>
<proteinExistence type="predicted"/>
<evidence type="ECO:0000313" key="3">
    <source>
        <dbReference type="Proteomes" id="UP000595437"/>
    </source>
</evidence>
<organism evidence="2 3">
    <name type="scientific">Caligus rogercresseyi</name>
    <name type="common">Sea louse</name>
    <dbReference type="NCBI Taxonomy" id="217165"/>
    <lineage>
        <taxon>Eukaryota</taxon>
        <taxon>Metazoa</taxon>
        <taxon>Ecdysozoa</taxon>
        <taxon>Arthropoda</taxon>
        <taxon>Crustacea</taxon>
        <taxon>Multicrustacea</taxon>
        <taxon>Hexanauplia</taxon>
        <taxon>Copepoda</taxon>
        <taxon>Siphonostomatoida</taxon>
        <taxon>Caligidae</taxon>
        <taxon>Caligus</taxon>
    </lineage>
</organism>
<dbReference type="Proteomes" id="UP000595437">
    <property type="component" value="Chromosome 14"/>
</dbReference>
<evidence type="ECO:0000256" key="1">
    <source>
        <dbReference type="SAM" id="SignalP"/>
    </source>
</evidence>
<keyword evidence="3" id="KW-1185">Reference proteome</keyword>
<dbReference type="AlphaFoldDB" id="A0A7T8GWJ8"/>
<reference evidence="3" key="1">
    <citation type="submission" date="2021-01" db="EMBL/GenBank/DDBJ databases">
        <title>Caligus Genome Assembly.</title>
        <authorList>
            <person name="Gallardo-Escarate C."/>
        </authorList>
    </citation>
    <scope>NUCLEOTIDE SEQUENCE [LARGE SCALE GENOMIC DNA]</scope>
</reference>
<name>A0A7T8GWJ8_CALRO</name>
<dbReference type="PROSITE" id="PS51257">
    <property type="entry name" value="PROKAR_LIPOPROTEIN"/>
    <property type="match status" value="1"/>
</dbReference>
<keyword evidence="1" id="KW-0732">Signal</keyword>